<name>A0A645E191_9ZZZZ</name>
<protein>
    <submittedName>
        <fullName evidence="1">Uncharacterized protein</fullName>
    </submittedName>
</protein>
<dbReference type="EMBL" id="VSSQ01042008">
    <property type="protein sequence ID" value="MPM95530.1"/>
    <property type="molecule type" value="Genomic_DNA"/>
</dbReference>
<gene>
    <name evidence="1" type="ORF">SDC9_142685</name>
</gene>
<evidence type="ECO:0000313" key="1">
    <source>
        <dbReference type="EMBL" id="MPM95530.1"/>
    </source>
</evidence>
<sequence>MADAGQLGEGACREAVTELITIHAVDGVGGMTERAHPEGARAGALQQVGDAAQGADRIRILGAHDPSLPPLGRAVRVDGRAG</sequence>
<comment type="caution">
    <text evidence="1">The sequence shown here is derived from an EMBL/GenBank/DDBJ whole genome shotgun (WGS) entry which is preliminary data.</text>
</comment>
<dbReference type="AlphaFoldDB" id="A0A645E191"/>
<proteinExistence type="predicted"/>
<accession>A0A645E191</accession>
<reference evidence="1" key="1">
    <citation type="submission" date="2019-08" db="EMBL/GenBank/DDBJ databases">
        <authorList>
            <person name="Kucharzyk K."/>
            <person name="Murdoch R.W."/>
            <person name="Higgins S."/>
            <person name="Loffler F."/>
        </authorList>
    </citation>
    <scope>NUCLEOTIDE SEQUENCE</scope>
</reference>
<organism evidence="1">
    <name type="scientific">bioreactor metagenome</name>
    <dbReference type="NCBI Taxonomy" id="1076179"/>
    <lineage>
        <taxon>unclassified sequences</taxon>
        <taxon>metagenomes</taxon>
        <taxon>ecological metagenomes</taxon>
    </lineage>
</organism>